<feature type="active site" evidence="4">
    <location>
        <position position="595"/>
    </location>
</feature>
<keyword evidence="3 4" id="KW-0720">Serine protease</keyword>
<dbReference type="InterPro" id="IPR002078">
    <property type="entry name" value="Sigma_54_int"/>
</dbReference>
<keyword evidence="2 4" id="KW-0378">Hydrolase</keyword>
<evidence type="ECO:0000256" key="3">
    <source>
        <dbReference type="ARBA" id="ARBA00022825"/>
    </source>
</evidence>
<dbReference type="InterPro" id="IPR008269">
    <property type="entry name" value="Lon_proteolytic"/>
</dbReference>
<evidence type="ECO:0000259" key="6">
    <source>
        <dbReference type="PROSITE" id="PS51786"/>
    </source>
</evidence>
<dbReference type="PROSITE" id="PS01046">
    <property type="entry name" value="LON_SER"/>
    <property type="match status" value="1"/>
</dbReference>
<sequence>MLKKLLKKLNRIPGSKLHEKLDNEEAVRRQVTALFGILSSIYGPDKLVLRAGKLEALSLMRSTSVEDRVIALQRIVFENPTIEERPTPDRIPEILNEVEESIANFVARKSVEEELEKRVNERMQEKHEEYIKDIRTQMVKEQSGPENAQTLKKFAQLEKLETVKLSKSTYELVRPQQMNQIVGQEQAKRSLLSKLASPFPQHILIYGPPGVGKTTAARIALQEAAKLASTPFAQEAPFVEVDGTTLRWDPRDITNPLLGSVHDPIYQGARRDFADTAIPEPKPGLVTDAHGGILFIDEIGELDPVLQNKLLKVLEDKRVRFESPYYDPDDQNVPKYIQKLFEEGAPADFILIGATTRDPSEINPALRSRCAEIYFEPLVPEQVEEIVAGAAERLEVNLEDSVAKTIAKYTIEGRKAVNLLSDAHGLAVYRAGGSAEEPVVIAEHDIEEVLRMNRLVPYVKDKEHGEALAEVGKIYGLGVAGFLGSTIEIEAVAFPASEAGKGRLRFNDTAGSMAKDSVFNAAAVLRRIAGKDIADYDVHVNVVGGGRIDGPSAGVAITLAIYSALLGKPIPQNVAITGEISIQGKVKPVGGVFEKIFGARQAGMTRVLVPYDNRRDVPSDTEGVTVHIVKTIDEVLGLVFEESVETIAAS</sequence>
<accession>A0A1Y0ILB3</accession>
<keyword evidence="1 4" id="KW-0645">Protease</keyword>
<comment type="similarity">
    <text evidence="4">Belongs to the peptidase S16 family.</text>
</comment>
<dbReference type="Pfam" id="PF00004">
    <property type="entry name" value="AAA"/>
    <property type="match status" value="1"/>
</dbReference>
<dbReference type="InterPro" id="IPR014252">
    <property type="entry name" value="Spore_LonC"/>
</dbReference>
<dbReference type="GO" id="GO:0004252">
    <property type="term" value="F:serine-type endopeptidase activity"/>
    <property type="evidence" value="ECO:0007669"/>
    <property type="project" value="UniProtKB-UniRule"/>
</dbReference>
<dbReference type="EMBL" id="CP021434">
    <property type="protein sequence ID" value="ARU60819.1"/>
    <property type="molecule type" value="Genomic_DNA"/>
</dbReference>
<dbReference type="Pfam" id="PF05362">
    <property type="entry name" value="Lon_C"/>
    <property type="match status" value="1"/>
</dbReference>
<dbReference type="InterPro" id="IPR008268">
    <property type="entry name" value="Peptidase_S16_AS"/>
</dbReference>
<dbReference type="AlphaFoldDB" id="A0A1Y0ILB3"/>
<dbReference type="InterPro" id="IPR003959">
    <property type="entry name" value="ATPase_AAA_core"/>
</dbReference>
<dbReference type="Gene3D" id="3.40.50.300">
    <property type="entry name" value="P-loop containing nucleotide triphosphate hydrolases"/>
    <property type="match status" value="2"/>
</dbReference>
<evidence type="ECO:0000313" key="8">
    <source>
        <dbReference type="Proteomes" id="UP000195437"/>
    </source>
</evidence>
<dbReference type="GO" id="GO:0006508">
    <property type="term" value="P:proteolysis"/>
    <property type="evidence" value="ECO:0007669"/>
    <property type="project" value="UniProtKB-KW"/>
</dbReference>
<dbReference type="NCBIfam" id="TIGR02903">
    <property type="entry name" value="spore_lon_C"/>
    <property type="match status" value="1"/>
</dbReference>
<dbReference type="InterPro" id="IPR020568">
    <property type="entry name" value="Ribosomal_Su5_D2-typ_SF"/>
</dbReference>
<proteinExistence type="inferred from homology"/>
<dbReference type="GO" id="GO:0004176">
    <property type="term" value="F:ATP-dependent peptidase activity"/>
    <property type="evidence" value="ECO:0007669"/>
    <property type="project" value="UniProtKB-UniRule"/>
</dbReference>
<evidence type="ECO:0000256" key="4">
    <source>
        <dbReference type="PROSITE-ProRule" id="PRU01122"/>
    </source>
</evidence>
<dbReference type="PROSITE" id="PS51786">
    <property type="entry name" value="LON_PROTEOLYTIC"/>
    <property type="match status" value="1"/>
</dbReference>
<dbReference type="GO" id="GO:0016887">
    <property type="term" value="F:ATP hydrolysis activity"/>
    <property type="evidence" value="ECO:0007669"/>
    <property type="project" value="InterPro"/>
</dbReference>
<dbReference type="GO" id="GO:0005524">
    <property type="term" value="F:ATP binding"/>
    <property type="evidence" value="ECO:0007669"/>
    <property type="project" value="InterPro"/>
</dbReference>
<dbReference type="RefSeq" id="WP_087456208.1">
    <property type="nucleotide sequence ID" value="NZ_CP021434.1"/>
</dbReference>
<dbReference type="InterPro" id="IPR003593">
    <property type="entry name" value="AAA+_ATPase"/>
</dbReference>
<dbReference type="InterPro" id="IPR027417">
    <property type="entry name" value="P-loop_NTPase"/>
</dbReference>
<dbReference type="GO" id="GO:0030163">
    <property type="term" value="P:protein catabolic process"/>
    <property type="evidence" value="ECO:0007669"/>
    <property type="project" value="InterPro"/>
</dbReference>
<dbReference type="PROSITE" id="PS00676">
    <property type="entry name" value="SIGMA54_INTERACT_2"/>
    <property type="match status" value="1"/>
</dbReference>
<protein>
    <recommendedName>
        <fullName evidence="4">endopeptidase La</fullName>
        <ecNumber evidence="4">3.4.21.53</ecNumber>
    </recommendedName>
</protein>
<reference evidence="8" key="1">
    <citation type="submission" date="2017-05" db="EMBL/GenBank/DDBJ databases">
        <authorList>
            <person name="Sung H."/>
        </authorList>
    </citation>
    <scope>NUCLEOTIDE SEQUENCE [LARGE SCALE GENOMIC DNA]</scope>
    <source>
        <strain evidence="8">AR23208</strain>
    </source>
</reference>
<dbReference type="InterPro" id="IPR014721">
    <property type="entry name" value="Ribsml_uS5_D2-typ_fold_subgr"/>
</dbReference>
<evidence type="ECO:0000256" key="1">
    <source>
        <dbReference type="ARBA" id="ARBA00022670"/>
    </source>
</evidence>
<dbReference type="CDD" id="cd00009">
    <property type="entry name" value="AAA"/>
    <property type="match status" value="1"/>
</dbReference>
<dbReference type="SUPFAM" id="SSF54211">
    <property type="entry name" value="Ribosomal protein S5 domain 2-like"/>
    <property type="match status" value="1"/>
</dbReference>
<evidence type="ECO:0000259" key="5">
    <source>
        <dbReference type="PROSITE" id="PS50045"/>
    </source>
</evidence>
<dbReference type="PANTHER" id="PTHR10046">
    <property type="entry name" value="ATP DEPENDENT LON PROTEASE FAMILY MEMBER"/>
    <property type="match status" value="1"/>
</dbReference>
<dbReference type="Proteomes" id="UP000195437">
    <property type="component" value="Chromosome"/>
</dbReference>
<keyword evidence="8" id="KW-1185">Reference proteome</keyword>
<gene>
    <name evidence="7" type="ORF">CBW65_06715</name>
</gene>
<dbReference type="PROSITE" id="PS50045">
    <property type="entry name" value="SIGMA54_INTERACT_4"/>
    <property type="match status" value="1"/>
</dbReference>
<feature type="active site" evidence="4">
    <location>
        <position position="552"/>
    </location>
</feature>
<dbReference type="InterPro" id="IPR025943">
    <property type="entry name" value="Sigma_54_int_dom_ATP-bd_2"/>
</dbReference>
<dbReference type="SUPFAM" id="SSF52540">
    <property type="entry name" value="P-loop containing nucleoside triphosphate hydrolases"/>
    <property type="match status" value="1"/>
</dbReference>
<dbReference type="GO" id="GO:0006355">
    <property type="term" value="P:regulation of DNA-templated transcription"/>
    <property type="evidence" value="ECO:0007669"/>
    <property type="project" value="InterPro"/>
</dbReference>
<organism evidence="7 8">
    <name type="scientific">Tumebacillus avium</name>
    <dbReference type="NCBI Taxonomy" id="1903704"/>
    <lineage>
        <taxon>Bacteria</taxon>
        <taxon>Bacillati</taxon>
        <taxon>Bacillota</taxon>
        <taxon>Bacilli</taxon>
        <taxon>Bacillales</taxon>
        <taxon>Alicyclobacillaceae</taxon>
        <taxon>Tumebacillus</taxon>
    </lineage>
</organism>
<feature type="domain" description="Sigma-54 factor interaction" evidence="5">
    <location>
        <begin position="190"/>
        <end position="358"/>
    </location>
</feature>
<dbReference type="Gene3D" id="3.30.230.10">
    <property type="match status" value="1"/>
</dbReference>
<evidence type="ECO:0000313" key="7">
    <source>
        <dbReference type="EMBL" id="ARU60819.1"/>
    </source>
</evidence>
<name>A0A1Y0ILB3_9BACL</name>
<evidence type="ECO:0000256" key="2">
    <source>
        <dbReference type="ARBA" id="ARBA00022801"/>
    </source>
</evidence>
<dbReference type="InterPro" id="IPR027065">
    <property type="entry name" value="Lon_Prtase"/>
</dbReference>
<dbReference type="EC" id="3.4.21.53" evidence="4"/>
<dbReference type="PRINTS" id="PR00830">
    <property type="entry name" value="ENDOLAPTASE"/>
</dbReference>
<feature type="domain" description="Lon proteolytic" evidence="6">
    <location>
        <begin position="468"/>
        <end position="642"/>
    </location>
</feature>
<comment type="catalytic activity">
    <reaction evidence="4">
        <text>Hydrolysis of proteins in presence of ATP.</text>
        <dbReference type="EC" id="3.4.21.53"/>
    </reaction>
</comment>
<dbReference type="SMART" id="SM00382">
    <property type="entry name" value="AAA"/>
    <property type="match status" value="1"/>
</dbReference>
<dbReference type="OrthoDB" id="2318150at2"/>
<dbReference type="KEGG" id="tum:CBW65_06715"/>